<dbReference type="GO" id="GO:0005737">
    <property type="term" value="C:cytoplasm"/>
    <property type="evidence" value="ECO:0007669"/>
    <property type="project" value="UniProtKB-SubCell"/>
</dbReference>
<evidence type="ECO:0000256" key="1">
    <source>
        <dbReference type="ARBA" id="ARBA00022490"/>
    </source>
</evidence>
<dbReference type="RefSeq" id="WP_406855550.1">
    <property type="nucleotide sequence ID" value="NZ_CP157484.1"/>
</dbReference>
<dbReference type="InterPro" id="IPR011033">
    <property type="entry name" value="PRC_barrel-like_sf"/>
</dbReference>
<dbReference type="GO" id="GO:0005840">
    <property type="term" value="C:ribosome"/>
    <property type="evidence" value="ECO:0007669"/>
    <property type="project" value="InterPro"/>
</dbReference>
<evidence type="ECO:0000256" key="3">
    <source>
        <dbReference type="ARBA" id="ARBA00022552"/>
    </source>
</evidence>
<dbReference type="InterPro" id="IPR009000">
    <property type="entry name" value="Transl_B-barrel_sf"/>
</dbReference>
<comment type="subcellular location">
    <subcellularLocation>
        <location evidence="5">Cytoplasm</location>
    </subcellularLocation>
</comment>
<dbReference type="GO" id="GO:0006364">
    <property type="term" value="P:rRNA processing"/>
    <property type="evidence" value="ECO:0007669"/>
    <property type="project" value="UniProtKB-UniRule"/>
</dbReference>
<comment type="similarity">
    <text evidence="5">Belongs to the RimM family.</text>
</comment>
<evidence type="ECO:0000313" key="8">
    <source>
        <dbReference type="EMBL" id="XBO38709.1"/>
    </source>
</evidence>
<dbReference type="AlphaFoldDB" id="A0AAU7JFA3"/>
<comment type="domain">
    <text evidence="5">The PRC barrel domain binds ribosomal protein uS19.</text>
</comment>
<protein>
    <recommendedName>
        <fullName evidence="5">Ribosome maturation factor RimM</fullName>
    </recommendedName>
</protein>
<evidence type="ECO:0000259" key="6">
    <source>
        <dbReference type="Pfam" id="PF01782"/>
    </source>
</evidence>
<dbReference type="PANTHER" id="PTHR33692:SF1">
    <property type="entry name" value="RIBOSOME MATURATION FACTOR RIMM"/>
    <property type="match status" value="1"/>
</dbReference>
<dbReference type="NCBIfam" id="TIGR02273">
    <property type="entry name" value="16S_RimM"/>
    <property type="match status" value="1"/>
</dbReference>
<evidence type="ECO:0000256" key="2">
    <source>
        <dbReference type="ARBA" id="ARBA00022517"/>
    </source>
</evidence>
<keyword evidence="3 5" id="KW-0698">rRNA processing</keyword>
<keyword evidence="4 5" id="KW-0143">Chaperone</keyword>
<keyword evidence="2 5" id="KW-0690">Ribosome biogenesis</keyword>
<dbReference type="SUPFAM" id="SSF50346">
    <property type="entry name" value="PRC-barrel domain"/>
    <property type="match status" value="1"/>
</dbReference>
<feature type="domain" description="RimM N-terminal" evidence="6">
    <location>
        <begin position="8"/>
        <end position="88"/>
    </location>
</feature>
<organism evidence="8">
    <name type="scientific">Alsobacter sp. KACC 23698</name>
    <dbReference type="NCBI Taxonomy" id="3149229"/>
    <lineage>
        <taxon>Bacteria</taxon>
        <taxon>Pseudomonadati</taxon>
        <taxon>Pseudomonadota</taxon>
        <taxon>Alphaproteobacteria</taxon>
        <taxon>Hyphomicrobiales</taxon>
        <taxon>Alsobacteraceae</taxon>
        <taxon>Alsobacter</taxon>
    </lineage>
</organism>
<feature type="domain" description="PRC-barrel" evidence="7">
    <location>
        <begin position="95"/>
        <end position="167"/>
    </location>
</feature>
<accession>A0AAU7JFA3</accession>
<comment type="function">
    <text evidence="5">An accessory protein needed during the final step in the assembly of 30S ribosomal subunit, possibly for assembly of the head region. Essential for efficient processing of 16S rRNA. May be needed both before and after RbfA during the maturation of 16S rRNA. It has affinity for free ribosomal 30S subunits but not for 70S ribosomes.</text>
</comment>
<dbReference type="Pfam" id="PF01782">
    <property type="entry name" value="RimM"/>
    <property type="match status" value="1"/>
</dbReference>
<dbReference type="GO" id="GO:0043022">
    <property type="term" value="F:ribosome binding"/>
    <property type="evidence" value="ECO:0007669"/>
    <property type="project" value="InterPro"/>
</dbReference>
<dbReference type="Gene3D" id="2.40.30.60">
    <property type="entry name" value="RimM"/>
    <property type="match status" value="1"/>
</dbReference>
<proteinExistence type="inferred from homology"/>
<dbReference type="InterPro" id="IPR011961">
    <property type="entry name" value="RimM"/>
</dbReference>
<evidence type="ECO:0000256" key="5">
    <source>
        <dbReference type="HAMAP-Rule" id="MF_00014"/>
    </source>
</evidence>
<dbReference type="SUPFAM" id="SSF50447">
    <property type="entry name" value="Translation proteins"/>
    <property type="match status" value="1"/>
</dbReference>
<dbReference type="Gene3D" id="2.30.30.240">
    <property type="entry name" value="PRC-barrel domain"/>
    <property type="match status" value="1"/>
</dbReference>
<dbReference type="InterPro" id="IPR002676">
    <property type="entry name" value="RimM_N"/>
</dbReference>
<dbReference type="GO" id="GO:0042274">
    <property type="term" value="P:ribosomal small subunit biogenesis"/>
    <property type="evidence" value="ECO:0007669"/>
    <property type="project" value="UniProtKB-UniRule"/>
</dbReference>
<dbReference type="InterPro" id="IPR027275">
    <property type="entry name" value="PRC-brl_dom"/>
</dbReference>
<comment type="subunit">
    <text evidence="5">Binds ribosomal protein uS19.</text>
</comment>
<dbReference type="EMBL" id="CP157484">
    <property type="protein sequence ID" value="XBO38709.1"/>
    <property type="molecule type" value="Genomic_DNA"/>
</dbReference>
<dbReference type="InterPro" id="IPR036976">
    <property type="entry name" value="RimM_N_sf"/>
</dbReference>
<evidence type="ECO:0000256" key="4">
    <source>
        <dbReference type="ARBA" id="ARBA00023186"/>
    </source>
</evidence>
<keyword evidence="1 5" id="KW-0963">Cytoplasm</keyword>
<evidence type="ECO:0000259" key="7">
    <source>
        <dbReference type="Pfam" id="PF05239"/>
    </source>
</evidence>
<name>A0AAU7JFA3_9HYPH</name>
<dbReference type="Pfam" id="PF05239">
    <property type="entry name" value="PRC"/>
    <property type="match status" value="1"/>
</dbReference>
<reference evidence="8" key="1">
    <citation type="submission" date="2024-05" db="EMBL/GenBank/DDBJ databases">
        <authorList>
            <person name="Kim S."/>
            <person name="Heo J."/>
            <person name="Choi H."/>
            <person name="Choi Y."/>
            <person name="Kwon S.-W."/>
            <person name="Kim Y."/>
        </authorList>
    </citation>
    <scope>NUCLEOTIDE SEQUENCE</scope>
    <source>
        <strain evidence="8">KACC 23698</strain>
    </source>
</reference>
<dbReference type="PANTHER" id="PTHR33692">
    <property type="entry name" value="RIBOSOME MATURATION FACTOR RIMM"/>
    <property type="match status" value="1"/>
</dbReference>
<dbReference type="HAMAP" id="MF_00014">
    <property type="entry name" value="Ribosome_mat_RimM"/>
    <property type="match status" value="1"/>
</dbReference>
<sequence>MADDLILMGVLGAPHGVRGEMRLKSFTEDPLAIADYAPLTDEAGKRSFRILSARSVKDDMLVVRLDGVADRDQAAALTNTRLFAPRDQLPPVEDEDEFYHADLIGLAVVAENGEELGTVLAVLDFGAGEILEIQPASGGRPFMLPFTREAAPVVDLEAGRIVARPPVETSGEEEPPEEAV</sequence>
<gene>
    <name evidence="5 8" type="primary">rimM</name>
    <name evidence="8" type="ORF">ABEG18_23940</name>
</gene>